<keyword evidence="2" id="KW-1185">Reference proteome</keyword>
<organism evidence="1 2">
    <name type="scientific">Litoribrevibacter euphylliae</name>
    <dbReference type="NCBI Taxonomy" id="1834034"/>
    <lineage>
        <taxon>Bacteria</taxon>
        <taxon>Pseudomonadati</taxon>
        <taxon>Pseudomonadota</taxon>
        <taxon>Gammaproteobacteria</taxon>
        <taxon>Oceanospirillales</taxon>
        <taxon>Oceanospirillaceae</taxon>
        <taxon>Litoribrevibacter</taxon>
    </lineage>
</organism>
<dbReference type="Proteomes" id="UP001595476">
    <property type="component" value="Unassembled WGS sequence"/>
</dbReference>
<protein>
    <submittedName>
        <fullName evidence="1">Uncharacterized protein</fullName>
    </submittedName>
</protein>
<comment type="caution">
    <text evidence="1">The sequence shown here is derived from an EMBL/GenBank/DDBJ whole genome shotgun (WGS) entry which is preliminary data.</text>
</comment>
<dbReference type="EMBL" id="JBHRSZ010000001">
    <property type="protein sequence ID" value="MFC3149694.1"/>
    <property type="molecule type" value="Genomic_DNA"/>
</dbReference>
<evidence type="ECO:0000313" key="1">
    <source>
        <dbReference type="EMBL" id="MFC3149694.1"/>
    </source>
</evidence>
<dbReference type="RefSeq" id="WP_386715100.1">
    <property type="nucleotide sequence ID" value="NZ_JBHRSZ010000001.1"/>
</dbReference>
<accession>A0ABV7HAJ3</accession>
<proteinExistence type="predicted"/>
<gene>
    <name evidence="1" type="ORF">ACFOEK_01485</name>
</gene>
<sequence length="88" mass="9977">MSENYVLAHTPTVVGSLTTKRMALHPKDPQPDSKTEIFISVFLYENYVLAHTPTVVGSFSTKRVALHPKDPQPDSKTEIFISVFYVRR</sequence>
<evidence type="ECO:0000313" key="2">
    <source>
        <dbReference type="Proteomes" id="UP001595476"/>
    </source>
</evidence>
<reference evidence="2" key="1">
    <citation type="journal article" date="2019" name="Int. J. Syst. Evol. Microbiol.">
        <title>The Global Catalogue of Microorganisms (GCM) 10K type strain sequencing project: providing services to taxonomists for standard genome sequencing and annotation.</title>
        <authorList>
            <consortium name="The Broad Institute Genomics Platform"/>
            <consortium name="The Broad Institute Genome Sequencing Center for Infectious Disease"/>
            <person name="Wu L."/>
            <person name="Ma J."/>
        </authorList>
    </citation>
    <scope>NUCLEOTIDE SEQUENCE [LARGE SCALE GENOMIC DNA]</scope>
    <source>
        <strain evidence="2">KCTC 52438</strain>
    </source>
</reference>
<name>A0ABV7HAJ3_9GAMM</name>